<keyword evidence="3" id="KW-1185">Reference proteome</keyword>
<reference evidence="2" key="1">
    <citation type="journal article" date="2022" name="Int. J. Mol. Sci.">
        <title>Draft Genome of Tanacetum Coccineum: Genomic Comparison of Closely Related Tanacetum-Family Plants.</title>
        <authorList>
            <person name="Yamashiro T."/>
            <person name="Shiraishi A."/>
            <person name="Nakayama K."/>
            <person name="Satake H."/>
        </authorList>
    </citation>
    <scope>NUCLEOTIDE SEQUENCE</scope>
</reference>
<protein>
    <submittedName>
        <fullName evidence="2">Uncharacterized protein</fullName>
    </submittedName>
</protein>
<evidence type="ECO:0000313" key="3">
    <source>
        <dbReference type="Proteomes" id="UP001151760"/>
    </source>
</evidence>
<dbReference type="Proteomes" id="UP001151760">
    <property type="component" value="Unassembled WGS sequence"/>
</dbReference>
<proteinExistence type="predicted"/>
<accession>A0ABQ5AFH3</accession>
<sequence length="279" mass="32107">MQKPTGSDDINRILDFLRLLHRRKKQALAENIGKGKDGKRNDLRTLKRTGPEFRMNLTSSSKSLLKPPFPSVLDVPNHQLIGINAMIRQINYKVVSESTLQDRLLFFVCSLPGWEARILYSSGEINMLFIESETVYKHFTNSKGDPFIWGIRTKDLLKLYGMGVDQIFSEGDVSILLSEAQERMLKAQNQIAAGHKFLLLDYKIDIKGKKEHKQAKNRQETEKTIHRERFEEIKNRSKPDSKSSKEQSERSNDPLTTKFAKLKAHLNVLKVKGQKLSER</sequence>
<name>A0ABQ5AFH3_9ASTR</name>
<evidence type="ECO:0000256" key="1">
    <source>
        <dbReference type="SAM" id="MobiDB-lite"/>
    </source>
</evidence>
<comment type="caution">
    <text evidence="2">The sequence shown here is derived from an EMBL/GenBank/DDBJ whole genome shotgun (WGS) entry which is preliminary data.</text>
</comment>
<feature type="compositionally biased region" description="Basic and acidic residues" evidence="1">
    <location>
        <begin position="217"/>
        <end position="252"/>
    </location>
</feature>
<feature type="region of interest" description="Disordered" evidence="1">
    <location>
        <begin position="210"/>
        <end position="259"/>
    </location>
</feature>
<reference evidence="2" key="2">
    <citation type="submission" date="2022-01" db="EMBL/GenBank/DDBJ databases">
        <authorList>
            <person name="Yamashiro T."/>
            <person name="Shiraishi A."/>
            <person name="Satake H."/>
            <person name="Nakayama K."/>
        </authorList>
    </citation>
    <scope>NUCLEOTIDE SEQUENCE</scope>
</reference>
<organism evidence="2 3">
    <name type="scientific">Tanacetum coccineum</name>
    <dbReference type="NCBI Taxonomy" id="301880"/>
    <lineage>
        <taxon>Eukaryota</taxon>
        <taxon>Viridiplantae</taxon>
        <taxon>Streptophyta</taxon>
        <taxon>Embryophyta</taxon>
        <taxon>Tracheophyta</taxon>
        <taxon>Spermatophyta</taxon>
        <taxon>Magnoliopsida</taxon>
        <taxon>eudicotyledons</taxon>
        <taxon>Gunneridae</taxon>
        <taxon>Pentapetalae</taxon>
        <taxon>asterids</taxon>
        <taxon>campanulids</taxon>
        <taxon>Asterales</taxon>
        <taxon>Asteraceae</taxon>
        <taxon>Asteroideae</taxon>
        <taxon>Anthemideae</taxon>
        <taxon>Anthemidinae</taxon>
        <taxon>Tanacetum</taxon>
    </lineage>
</organism>
<evidence type="ECO:0000313" key="2">
    <source>
        <dbReference type="EMBL" id="GJS99910.1"/>
    </source>
</evidence>
<dbReference type="EMBL" id="BQNB010012155">
    <property type="protein sequence ID" value="GJS99910.1"/>
    <property type="molecule type" value="Genomic_DNA"/>
</dbReference>
<gene>
    <name evidence="2" type="ORF">Tco_0821080</name>
</gene>